<keyword evidence="2" id="KW-1185">Reference proteome</keyword>
<accession>A0AAV4S5P4</accession>
<evidence type="ECO:0000313" key="1">
    <source>
        <dbReference type="EMBL" id="GIY27363.1"/>
    </source>
</evidence>
<dbReference type="Proteomes" id="UP001054945">
    <property type="component" value="Unassembled WGS sequence"/>
</dbReference>
<evidence type="ECO:0000313" key="2">
    <source>
        <dbReference type="Proteomes" id="UP001054945"/>
    </source>
</evidence>
<dbReference type="EMBL" id="BPLR01008808">
    <property type="protein sequence ID" value="GIY27363.1"/>
    <property type="molecule type" value="Genomic_DNA"/>
</dbReference>
<dbReference type="AlphaFoldDB" id="A0AAV4S5P4"/>
<comment type="caution">
    <text evidence="1">The sequence shown here is derived from an EMBL/GenBank/DDBJ whole genome shotgun (WGS) entry which is preliminary data.</text>
</comment>
<organism evidence="1 2">
    <name type="scientific">Caerostris extrusa</name>
    <name type="common">Bark spider</name>
    <name type="synonym">Caerostris bankana</name>
    <dbReference type="NCBI Taxonomy" id="172846"/>
    <lineage>
        <taxon>Eukaryota</taxon>
        <taxon>Metazoa</taxon>
        <taxon>Ecdysozoa</taxon>
        <taxon>Arthropoda</taxon>
        <taxon>Chelicerata</taxon>
        <taxon>Arachnida</taxon>
        <taxon>Araneae</taxon>
        <taxon>Araneomorphae</taxon>
        <taxon>Entelegynae</taxon>
        <taxon>Araneoidea</taxon>
        <taxon>Araneidae</taxon>
        <taxon>Caerostris</taxon>
    </lineage>
</organism>
<protein>
    <submittedName>
        <fullName evidence="1">Uncharacterized protein</fullName>
    </submittedName>
</protein>
<sequence length="136" mass="15288">MPAEWRRQMQLMTKTLVFLPSHHVTLTKRYCVPPTDVWVIERSSFKASPGSTQAKERKSFVQIKGTGISFRTQQVSFSSNKTCNLSEEARTASDFVFNNAGILKQAIKGDEVHSNQNETGFSSFVAIKARLILSVF</sequence>
<proteinExistence type="predicted"/>
<name>A0AAV4S5P4_CAEEX</name>
<gene>
    <name evidence="1" type="ORF">CEXT_328641</name>
</gene>
<reference evidence="1 2" key="1">
    <citation type="submission" date="2021-06" db="EMBL/GenBank/DDBJ databases">
        <title>Caerostris extrusa draft genome.</title>
        <authorList>
            <person name="Kono N."/>
            <person name="Arakawa K."/>
        </authorList>
    </citation>
    <scope>NUCLEOTIDE SEQUENCE [LARGE SCALE GENOMIC DNA]</scope>
</reference>